<keyword evidence="13" id="KW-1185">Reference proteome</keyword>
<dbReference type="Gene3D" id="3.40.50.150">
    <property type="entry name" value="Vaccinia Virus protein VP39"/>
    <property type="match status" value="1"/>
</dbReference>
<dbReference type="AlphaFoldDB" id="A0A4D4KRG5"/>
<proteinExistence type="inferred from homology"/>
<name>A0A4D4KRG5_9ACTN</name>
<protein>
    <recommendedName>
        <fullName evidence="4">Protein-L-isoaspartate O-methyltransferase</fullName>
        <ecNumber evidence="3">2.1.1.77</ecNumber>
    </recommendedName>
    <alternativeName>
        <fullName evidence="11">L-isoaspartyl protein carboxyl methyltransferase</fullName>
    </alternativeName>
    <alternativeName>
        <fullName evidence="9">Protein L-isoaspartyl methyltransferase</fullName>
    </alternativeName>
    <alternativeName>
        <fullName evidence="10">Protein-beta-aspartate methyltransferase</fullName>
    </alternativeName>
</protein>
<dbReference type="Proteomes" id="UP000299290">
    <property type="component" value="Unassembled WGS sequence"/>
</dbReference>
<dbReference type="Pfam" id="PF01135">
    <property type="entry name" value="PCMT"/>
    <property type="match status" value="1"/>
</dbReference>
<evidence type="ECO:0000256" key="5">
    <source>
        <dbReference type="ARBA" id="ARBA00022490"/>
    </source>
</evidence>
<accession>A0A4D4KRG5</accession>
<keyword evidence="5" id="KW-0963">Cytoplasm</keyword>
<evidence type="ECO:0000256" key="8">
    <source>
        <dbReference type="ARBA" id="ARBA00022691"/>
    </source>
</evidence>
<keyword evidence="8" id="KW-0949">S-adenosyl-L-methionine</keyword>
<dbReference type="EMBL" id="BJHV01000002">
    <property type="protein sequence ID" value="GDY49170.1"/>
    <property type="molecule type" value="Genomic_DNA"/>
</dbReference>
<evidence type="ECO:0000313" key="13">
    <source>
        <dbReference type="Proteomes" id="UP000299290"/>
    </source>
</evidence>
<dbReference type="GO" id="GO:0032259">
    <property type="term" value="P:methylation"/>
    <property type="evidence" value="ECO:0007669"/>
    <property type="project" value="UniProtKB-KW"/>
</dbReference>
<comment type="subcellular location">
    <subcellularLocation>
        <location evidence="1">Cytoplasm</location>
    </subcellularLocation>
</comment>
<evidence type="ECO:0000256" key="7">
    <source>
        <dbReference type="ARBA" id="ARBA00022679"/>
    </source>
</evidence>
<evidence type="ECO:0000256" key="3">
    <source>
        <dbReference type="ARBA" id="ARBA00011890"/>
    </source>
</evidence>
<keyword evidence="7 12" id="KW-0808">Transferase</keyword>
<organism evidence="12 13">
    <name type="scientific">Streptomyces antimycoticus</name>
    <dbReference type="NCBI Taxonomy" id="68175"/>
    <lineage>
        <taxon>Bacteria</taxon>
        <taxon>Bacillati</taxon>
        <taxon>Actinomycetota</taxon>
        <taxon>Actinomycetes</taxon>
        <taxon>Kitasatosporales</taxon>
        <taxon>Streptomycetaceae</taxon>
        <taxon>Streptomyces</taxon>
        <taxon>Streptomyces violaceusniger group</taxon>
    </lineage>
</organism>
<comment type="caution">
    <text evidence="12">The sequence shown here is derived from an EMBL/GenBank/DDBJ whole genome shotgun (WGS) entry which is preliminary data.</text>
</comment>
<dbReference type="SUPFAM" id="SSF53335">
    <property type="entry name" value="S-adenosyl-L-methionine-dependent methyltransferases"/>
    <property type="match status" value="1"/>
</dbReference>
<evidence type="ECO:0000256" key="1">
    <source>
        <dbReference type="ARBA" id="ARBA00004496"/>
    </source>
</evidence>
<dbReference type="GO" id="GO:0005737">
    <property type="term" value="C:cytoplasm"/>
    <property type="evidence" value="ECO:0007669"/>
    <property type="project" value="UniProtKB-SubCell"/>
</dbReference>
<gene>
    <name evidence="12" type="primary">pcm_3</name>
    <name evidence="12" type="ORF">SANT12839_100520</name>
</gene>
<evidence type="ECO:0000256" key="10">
    <source>
        <dbReference type="ARBA" id="ARBA00031323"/>
    </source>
</evidence>
<sequence length="380" mass="41741">MSDYDALRQRLDKAMDQHGLWPARSTWTRQAVADTPRHAFAPDRLWRWDGRTYQPLDRGAGPDRWAAEVYGRPFDAAVTQITDDAPSSSLSCPSIVVDMLDSLMLEPGHRVLELGAGTGWNAALLTWRAGPGRVVSLEVDDELARQAKERLDAADTDAAVVAADGADGWPPGAPYDRVMSTYAVEQVPWAWVEQTRPGGRIVTPWGRLGHVALTVADDCRSAVGWMQGLATFMPARGTPPASSWPHVRGTGPADDERPFARDLHPLKDDAHLLFALRIHLPDVQISTGVDDDGVNVWIHDGVASWATLTTLPDGEARACQGGPRRLADELEPAWDWWLAEGQPTLYDFGMTVGPERQYVWCRDAATGPRWPLQAHGRAAV</sequence>
<evidence type="ECO:0000256" key="4">
    <source>
        <dbReference type="ARBA" id="ARBA00013346"/>
    </source>
</evidence>
<dbReference type="PANTHER" id="PTHR11579">
    <property type="entry name" value="PROTEIN-L-ISOASPARTATE O-METHYLTRANSFERASE"/>
    <property type="match status" value="1"/>
</dbReference>
<keyword evidence="6 12" id="KW-0489">Methyltransferase</keyword>
<evidence type="ECO:0000256" key="6">
    <source>
        <dbReference type="ARBA" id="ARBA00022603"/>
    </source>
</evidence>
<evidence type="ECO:0000256" key="2">
    <source>
        <dbReference type="ARBA" id="ARBA00005369"/>
    </source>
</evidence>
<dbReference type="InterPro" id="IPR029063">
    <property type="entry name" value="SAM-dependent_MTases_sf"/>
</dbReference>
<dbReference type="CDD" id="cd02440">
    <property type="entry name" value="AdoMet_MTases"/>
    <property type="match status" value="1"/>
</dbReference>
<reference evidence="12 13" key="1">
    <citation type="journal article" date="2020" name="Int. J. Syst. Evol. Microbiol.">
        <title>Reclassification of Streptomyces castelarensis and Streptomyces sporoclivatus as later heterotypic synonyms of Streptomyces antimycoticus.</title>
        <authorList>
            <person name="Komaki H."/>
            <person name="Tamura T."/>
        </authorList>
    </citation>
    <scope>NUCLEOTIDE SEQUENCE [LARGE SCALE GENOMIC DNA]</scope>
    <source>
        <strain evidence="12 13">NBRC 12839</strain>
    </source>
</reference>
<dbReference type="GO" id="GO:0004719">
    <property type="term" value="F:protein-L-isoaspartate (D-aspartate) O-methyltransferase activity"/>
    <property type="evidence" value="ECO:0007669"/>
    <property type="project" value="UniProtKB-EC"/>
</dbReference>
<dbReference type="RefSeq" id="WP_228054407.1">
    <property type="nucleotide sequence ID" value="NZ_BJHV01000002.1"/>
</dbReference>
<dbReference type="InterPro" id="IPR000682">
    <property type="entry name" value="PCMT"/>
</dbReference>
<dbReference type="EC" id="2.1.1.77" evidence="3"/>
<dbReference type="PANTHER" id="PTHR11579:SF0">
    <property type="entry name" value="PROTEIN-L-ISOASPARTATE(D-ASPARTATE) O-METHYLTRANSFERASE"/>
    <property type="match status" value="1"/>
</dbReference>
<comment type="similarity">
    <text evidence="2">Belongs to the methyltransferase superfamily. L-isoaspartyl/D-aspartyl protein methyltransferase family.</text>
</comment>
<evidence type="ECO:0000256" key="9">
    <source>
        <dbReference type="ARBA" id="ARBA00030757"/>
    </source>
</evidence>
<evidence type="ECO:0000256" key="11">
    <source>
        <dbReference type="ARBA" id="ARBA00031350"/>
    </source>
</evidence>
<evidence type="ECO:0000313" key="12">
    <source>
        <dbReference type="EMBL" id="GDY49170.1"/>
    </source>
</evidence>